<dbReference type="InParanoid" id="D9Q0P8"/>
<dbReference type="HOGENOM" id="CLU_091588_2_2_2"/>
<dbReference type="AlphaFoldDB" id="D9Q0P8"/>
<dbReference type="Pfam" id="PF01883">
    <property type="entry name" value="FeS_assembly_P"/>
    <property type="match status" value="1"/>
</dbReference>
<dbReference type="EMBL" id="CP001742">
    <property type="protein sequence ID" value="ADL18886.1"/>
    <property type="molecule type" value="Genomic_DNA"/>
</dbReference>
<dbReference type="STRING" id="666510.ASAC_0479"/>
<dbReference type="RefSeq" id="WP_013266398.1">
    <property type="nucleotide sequence ID" value="NC_014374.1"/>
</dbReference>
<reference evidence="2 3" key="1">
    <citation type="journal article" date="2010" name="Appl. Environ. Microbiol.">
        <title>The genome sequence of the crenarchaeon Acidilobus saccharovorans supports a new order, Acidilobales, and suggests an important ecological role in terrestrial acidic hot springs.</title>
        <authorList>
            <person name="Mardanov A.V."/>
            <person name="Svetlitchnyi V.A."/>
            <person name="Beletsky A.V."/>
            <person name="Prokofeva M.I."/>
            <person name="Bonch-Osmolovskaya E.A."/>
            <person name="Ravin N.V."/>
            <person name="Skryabin K.G."/>
        </authorList>
    </citation>
    <scope>NUCLEOTIDE SEQUENCE [LARGE SCALE GENOMIC DNA]</scope>
    <source>
        <strain evidence="3">DSM 16705 / JCM 18335 / VKM B-2471 / 345-15</strain>
    </source>
</reference>
<dbReference type="FunCoup" id="D9Q0P8">
    <property type="interactions" value="1"/>
</dbReference>
<name>D9Q0P8_ACIS3</name>
<gene>
    <name evidence="2" type="ordered locus">ASAC_0479</name>
</gene>
<feature type="domain" description="MIP18 family-like" evidence="1">
    <location>
        <begin position="23"/>
        <end position="96"/>
    </location>
</feature>
<dbReference type="Proteomes" id="UP000000346">
    <property type="component" value="Chromosome"/>
</dbReference>
<dbReference type="SUPFAM" id="SSF117916">
    <property type="entry name" value="Fe-S cluster assembly (FSCA) domain-like"/>
    <property type="match status" value="1"/>
</dbReference>
<dbReference type="KEGG" id="asc:ASAC_0479"/>
<proteinExistence type="predicted"/>
<protein>
    <submittedName>
        <fullName evidence="2">Phenylacetic acid degradation protein</fullName>
    </submittedName>
</protein>
<accession>D9Q0P8</accession>
<dbReference type="OrthoDB" id="371709at2157"/>
<keyword evidence="3" id="KW-1185">Reference proteome</keyword>
<evidence type="ECO:0000313" key="2">
    <source>
        <dbReference type="EMBL" id="ADL18886.1"/>
    </source>
</evidence>
<dbReference type="PANTHER" id="PTHR42831">
    <property type="entry name" value="FE-S PROTEIN MATURATION AUXILIARY FACTOR YITW"/>
    <property type="match status" value="1"/>
</dbReference>
<sequence length="149" mass="16694">MAENRAGPPKLKVSGDPELIKLVEDALKEVYDPEIPVDIFNLGLVYEIEATKENGKPKVRVLMTLTAVGCPVTGSILGYVEQAILDRVPGISEDDIEIDVTFDPPWSPDMVSEEGRELLKEVYGYDVVEEWKQRYQQMNEEQSPQQGNA</sequence>
<dbReference type="GeneID" id="9498710"/>
<dbReference type="Gene3D" id="3.30.300.130">
    <property type="entry name" value="Fe-S cluster assembly (FSCA)"/>
    <property type="match status" value="1"/>
</dbReference>
<dbReference type="InterPro" id="IPR034904">
    <property type="entry name" value="FSCA_dom_sf"/>
</dbReference>
<evidence type="ECO:0000259" key="1">
    <source>
        <dbReference type="Pfam" id="PF01883"/>
    </source>
</evidence>
<organism evidence="2 3">
    <name type="scientific">Acidilobus saccharovorans (strain DSM 16705 / JCM 18335 / VKM B-2471 / 345-15)</name>
    <dbReference type="NCBI Taxonomy" id="666510"/>
    <lineage>
        <taxon>Archaea</taxon>
        <taxon>Thermoproteota</taxon>
        <taxon>Thermoprotei</taxon>
        <taxon>Acidilobales</taxon>
        <taxon>Acidilobaceae</taxon>
        <taxon>Acidilobus</taxon>
    </lineage>
</organism>
<dbReference type="eggNOG" id="arCOG01845">
    <property type="taxonomic scope" value="Archaea"/>
</dbReference>
<dbReference type="InterPro" id="IPR002744">
    <property type="entry name" value="MIP18-like"/>
</dbReference>
<evidence type="ECO:0000313" key="3">
    <source>
        <dbReference type="Proteomes" id="UP000000346"/>
    </source>
</evidence>
<dbReference type="PANTHER" id="PTHR42831:SF1">
    <property type="entry name" value="FE-S PROTEIN MATURATION AUXILIARY FACTOR YITW"/>
    <property type="match status" value="1"/>
</dbReference>
<dbReference type="InterPro" id="IPR052339">
    <property type="entry name" value="Fe-S_Maturation_MIP18"/>
</dbReference>